<evidence type="ECO:0000313" key="1">
    <source>
        <dbReference type="EMBL" id="SVC77716.1"/>
    </source>
</evidence>
<accession>A0A382PWX1</accession>
<gene>
    <name evidence="1" type="ORF">METZ01_LOCUS330570</name>
</gene>
<organism evidence="1">
    <name type="scientific">marine metagenome</name>
    <dbReference type="NCBI Taxonomy" id="408172"/>
    <lineage>
        <taxon>unclassified sequences</taxon>
        <taxon>metagenomes</taxon>
        <taxon>ecological metagenomes</taxon>
    </lineage>
</organism>
<dbReference type="EMBL" id="UINC01110303">
    <property type="protein sequence ID" value="SVC77716.1"/>
    <property type="molecule type" value="Genomic_DNA"/>
</dbReference>
<reference evidence="1" key="1">
    <citation type="submission" date="2018-05" db="EMBL/GenBank/DDBJ databases">
        <authorList>
            <person name="Lanie J.A."/>
            <person name="Ng W.-L."/>
            <person name="Kazmierczak K.M."/>
            <person name="Andrzejewski T.M."/>
            <person name="Davidsen T.M."/>
            <person name="Wayne K.J."/>
            <person name="Tettelin H."/>
            <person name="Glass J.I."/>
            <person name="Rusch D."/>
            <person name="Podicherti R."/>
            <person name="Tsui H.-C.T."/>
            <person name="Winkler M.E."/>
        </authorList>
    </citation>
    <scope>NUCLEOTIDE SEQUENCE</scope>
</reference>
<protein>
    <submittedName>
        <fullName evidence="1">Uncharacterized protein</fullName>
    </submittedName>
</protein>
<dbReference type="AlphaFoldDB" id="A0A382PWX1"/>
<proteinExistence type="predicted"/>
<sequence>IRYVRDDDDAGAIYWKDPNFQWIIRSRTKPITPLNDWLAKW</sequence>
<feature type="non-terminal residue" evidence="1">
    <location>
        <position position="1"/>
    </location>
</feature>
<name>A0A382PWX1_9ZZZZ</name>